<evidence type="ECO:0000313" key="2">
    <source>
        <dbReference type="EMBL" id="QHT03889.1"/>
    </source>
</evidence>
<dbReference type="Pfam" id="PF02150">
    <property type="entry name" value="Zn_ribbon_RPB9"/>
    <property type="match status" value="1"/>
</dbReference>
<dbReference type="SMART" id="SM00661">
    <property type="entry name" value="RPOL9"/>
    <property type="match status" value="1"/>
</dbReference>
<reference evidence="2" key="1">
    <citation type="journal article" date="2020" name="Nature">
        <title>Giant virus diversity and host interactions through global metagenomics.</title>
        <authorList>
            <person name="Schulz F."/>
            <person name="Roux S."/>
            <person name="Paez-Espino D."/>
            <person name="Jungbluth S."/>
            <person name="Walsh D.A."/>
            <person name="Denef V.J."/>
            <person name="McMahon K.D."/>
            <person name="Konstantinidis K.T."/>
            <person name="Eloe-Fadrosh E.A."/>
            <person name="Kyrpides N.C."/>
            <person name="Woyke T."/>
        </authorList>
    </citation>
    <scope>NUCLEOTIDE SEQUENCE</scope>
    <source>
        <strain evidence="2">GVMAG-M-3300021137-6</strain>
    </source>
</reference>
<dbReference type="GO" id="GO:0006351">
    <property type="term" value="P:DNA-templated transcription"/>
    <property type="evidence" value="ECO:0007669"/>
    <property type="project" value="InterPro"/>
</dbReference>
<proteinExistence type="predicted"/>
<sequence length="113" mass="12937">MNFCPDCKNCLYALEEGETAGFKCRKCPYIRAISHDNPLVYEHNLREDTAIRLAANPYLKDDPTLQHFKTIQCPTQGCTSNDVVGYKLSVQNLVWLYQCTVCNATWKQASRRS</sequence>
<evidence type="ECO:0000259" key="1">
    <source>
        <dbReference type="SMART" id="SM00661"/>
    </source>
</evidence>
<dbReference type="Gene3D" id="2.20.25.10">
    <property type="match status" value="2"/>
</dbReference>
<feature type="domain" description="DNA-directed RNA polymerase II subunit RPB9-like zinc ribbon" evidence="1">
    <location>
        <begin position="2"/>
        <end position="51"/>
    </location>
</feature>
<name>A0A6C0CJP7_9ZZZZ</name>
<dbReference type="EMBL" id="MN739420">
    <property type="protein sequence ID" value="QHT03889.1"/>
    <property type="molecule type" value="Genomic_DNA"/>
</dbReference>
<accession>A0A6C0CJP7</accession>
<protein>
    <recommendedName>
        <fullName evidence="1">DNA-directed RNA polymerase II subunit RPB9-like zinc ribbon domain-containing protein</fullName>
    </recommendedName>
</protein>
<dbReference type="AlphaFoldDB" id="A0A6C0CJP7"/>
<organism evidence="2">
    <name type="scientific">viral metagenome</name>
    <dbReference type="NCBI Taxonomy" id="1070528"/>
    <lineage>
        <taxon>unclassified sequences</taxon>
        <taxon>metagenomes</taxon>
        <taxon>organismal metagenomes</taxon>
    </lineage>
</organism>
<dbReference type="InterPro" id="IPR001529">
    <property type="entry name" value="Zn_ribbon_RPB9"/>
</dbReference>